<keyword evidence="7" id="KW-0503">Monooxygenase</keyword>
<evidence type="ECO:0000313" key="10">
    <source>
        <dbReference type="EMBL" id="TGG92355.1"/>
    </source>
</evidence>
<dbReference type="InterPro" id="IPR002938">
    <property type="entry name" value="FAD-bd"/>
</dbReference>
<evidence type="ECO:0000256" key="4">
    <source>
        <dbReference type="ARBA" id="ARBA00022630"/>
    </source>
</evidence>
<evidence type="ECO:0000256" key="3">
    <source>
        <dbReference type="ARBA" id="ARBA00005349"/>
    </source>
</evidence>
<dbReference type="SUPFAM" id="SSF51905">
    <property type="entry name" value="FAD/NAD(P)-binding domain"/>
    <property type="match status" value="1"/>
</dbReference>
<dbReference type="Proteomes" id="UP000297475">
    <property type="component" value="Unassembled WGS sequence"/>
</dbReference>
<comment type="subunit">
    <text evidence="8">Component of the Ubi complex metabolon, which regroups five ubiquinone biosynthesis proteins (UbiE, UbiF, UbiG, UbiH and UbiI) and two accessory factors (UbiK and the lipid-binding protein UbiJ).</text>
</comment>
<reference evidence="10 11" key="1">
    <citation type="submission" date="2019-04" db="EMBL/GenBank/DDBJ databases">
        <title>Natronospirillum operosus gen. nov., sp. nov., a haloalkaliphilic satellite isolated from decaying biomass of laboratory culture of cyanobacterium Geitlerinema sp. and proposal of Natronospirillaceae fam. nov. and Saccharospirillaceae fam. nov.</title>
        <authorList>
            <person name="Kevbrin V."/>
            <person name="Boltyanskaya Y."/>
            <person name="Koziaeva V."/>
            <person name="Grouzdev D.S."/>
            <person name="Park M."/>
            <person name="Cho J."/>
        </authorList>
    </citation>
    <scope>NUCLEOTIDE SEQUENCE [LARGE SCALE GENOMIC DNA]</scope>
    <source>
        <strain evidence="10 11">G-116</strain>
    </source>
</reference>
<keyword evidence="5" id="KW-0274">FAD</keyword>
<comment type="caution">
    <text evidence="10">The sequence shown here is derived from an EMBL/GenBank/DDBJ whole genome shotgun (WGS) entry which is preliminary data.</text>
</comment>
<evidence type="ECO:0000313" key="11">
    <source>
        <dbReference type="Proteomes" id="UP000297475"/>
    </source>
</evidence>
<dbReference type="Gene3D" id="3.50.50.60">
    <property type="entry name" value="FAD/NAD(P)-binding domain"/>
    <property type="match status" value="2"/>
</dbReference>
<dbReference type="InterPro" id="IPR010971">
    <property type="entry name" value="UbiH/COQ6"/>
</dbReference>
<dbReference type="Pfam" id="PF01494">
    <property type="entry name" value="FAD_binding_3"/>
    <property type="match status" value="1"/>
</dbReference>
<comment type="pathway">
    <text evidence="2">Cofactor biosynthesis; ubiquinone biosynthesis.</text>
</comment>
<dbReference type="GO" id="GO:0071949">
    <property type="term" value="F:FAD binding"/>
    <property type="evidence" value="ECO:0007669"/>
    <property type="project" value="InterPro"/>
</dbReference>
<dbReference type="NCBIfam" id="TIGR01988">
    <property type="entry name" value="Ubi-OHases"/>
    <property type="match status" value="1"/>
</dbReference>
<keyword evidence="6" id="KW-0560">Oxidoreductase</keyword>
<dbReference type="EMBL" id="SRMF01000005">
    <property type="protein sequence ID" value="TGG92355.1"/>
    <property type="molecule type" value="Genomic_DNA"/>
</dbReference>
<dbReference type="PANTHER" id="PTHR43876">
    <property type="entry name" value="UBIQUINONE BIOSYNTHESIS MONOOXYGENASE COQ6, MITOCHONDRIAL"/>
    <property type="match status" value="1"/>
</dbReference>
<dbReference type="PRINTS" id="PR00420">
    <property type="entry name" value="RNGMNOXGNASE"/>
</dbReference>
<dbReference type="GO" id="GO:0016705">
    <property type="term" value="F:oxidoreductase activity, acting on paired donors, with incorporation or reduction of molecular oxygen"/>
    <property type="evidence" value="ECO:0007669"/>
    <property type="project" value="InterPro"/>
</dbReference>
<dbReference type="GO" id="GO:0004497">
    <property type="term" value="F:monooxygenase activity"/>
    <property type="evidence" value="ECO:0007669"/>
    <property type="project" value="UniProtKB-KW"/>
</dbReference>
<dbReference type="GO" id="GO:0006744">
    <property type="term" value="P:ubiquinone biosynthetic process"/>
    <property type="evidence" value="ECO:0007669"/>
    <property type="project" value="UniProtKB-UniPathway"/>
</dbReference>
<comment type="cofactor">
    <cofactor evidence="1">
        <name>FAD</name>
        <dbReference type="ChEBI" id="CHEBI:57692"/>
    </cofactor>
</comment>
<dbReference type="PROSITE" id="PS01304">
    <property type="entry name" value="UBIH"/>
    <property type="match status" value="1"/>
</dbReference>
<protein>
    <submittedName>
        <fullName evidence="10">2-octaprenyl-3-methyl-6-methoxy-1,4-benzoquinol hydroxylase</fullName>
    </submittedName>
</protein>
<feature type="domain" description="FAD-binding" evidence="9">
    <location>
        <begin position="9"/>
        <end position="339"/>
    </location>
</feature>
<evidence type="ECO:0000256" key="7">
    <source>
        <dbReference type="ARBA" id="ARBA00023033"/>
    </source>
</evidence>
<evidence type="ECO:0000256" key="2">
    <source>
        <dbReference type="ARBA" id="ARBA00004749"/>
    </source>
</evidence>
<dbReference type="PANTHER" id="PTHR43876:SF7">
    <property type="entry name" value="UBIQUINONE BIOSYNTHESIS MONOOXYGENASE COQ6, MITOCHONDRIAL"/>
    <property type="match status" value="1"/>
</dbReference>
<dbReference type="FunFam" id="3.50.50.60:FF:000021">
    <property type="entry name" value="Ubiquinone biosynthesis monooxygenase COQ6"/>
    <property type="match status" value="1"/>
</dbReference>
<dbReference type="InterPro" id="IPR036188">
    <property type="entry name" value="FAD/NAD-bd_sf"/>
</dbReference>
<gene>
    <name evidence="10" type="ORF">E4656_12820</name>
</gene>
<evidence type="ECO:0000256" key="8">
    <source>
        <dbReference type="ARBA" id="ARBA00065734"/>
    </source>
</evidence>
<organism evidence="10 11">
    <name type="scientific">Natronospirillum operosum</name>
    <dbReference type="NCBI Taxonomy" id="2759953"/>
    <lineage>
        <taxon>Bacteria</taxon>
        <taxon>Pseudomonadati</taxon>
        <taxon>Pseudomonadota</taxon>
        <taxon>Gammaproteobacteria</taxon>
        <taxon>Oceanospirillales</taxon>
        <taxon>Natronospirillaceae</taxon>
        <taxon>Natronospirillum</taxon>
    </lineage>
</organism>
<evidence type="ECO:0000256" key="1">
    <source>
        <dbReference type="ARBA" id="ARBA00001974"/>
    </source>
</evidence>
<dbReference type="AlphaFoldDB" id="A0A4Z0WBU8"/>
<name>A0A4Z0WBU8_9GAMM</name>
<dbReference type="InterPro" id="IPR018168">
    <property type="entry name" value="Ubi_Hdrlase_CS"/>
</dbReference>
<dbReference type="GO" id="GO:0110142">
    <property type="term" value="C:ubiquinone biosynthesis complex"/>
    <property type="evidence" value="ECO:0007669"/>
    <property type="project" value="UniProtKB-ARBA"/>
</dbReference>
<dbReference type="RefSeq" id="WP_135483689.1">
    <property type="nucleotide sequence ID" value="NZ_SRMF01000005.1"/>
</dbReference>
<dbReference type="UniPathway" id="UPA00232"/>
<evidence type="ECO:0000256" key="5">
    <source>
        <dbReference type="ARBA" id="ARBA00022827"/>
    </source>
</evidence>
<sequence length="410" mass="44496">MSLAEPVSTDILIIGGGMVGASLALGLRQSPWQVALVDPRQPDPAALPPVTSAEDFSARVSALSPHSQDWLTRLGVWPTLPADRLSPYTHMQVWDAEGSGELVFDPQGADLHRLGHIVENRVVEQGLWTALEQWPDLTLLSGCRVAAIEQAEPASQGDAEPRWRIQLEDGREASTRLLLIADGARSPTRAMLGFQTRDWSYQQTAIVATVEHDLPHGQTARQAFHRDGPLAFLPLAMPHASSIVWSLDDAAATSFLAADAATQTRRLAAGLGHRLGAVGLVGRVHHFPLQQRHAVHYIHTGAALVGDAAHSIHPLAGQGANLGLRDAAALADILQSAATQGLPLEEPLLLRRYQRARQSENLETMAAMEGLKRLFGSPRADLHLLRNLGLRWFNRQPQLMRAAIRRAAGL</sequence>
<keyword evidence="4" id="KW-0285">Flavoprotein</keyword>
<comment type="similarity">
    <text evidence="3">Belongs to the UbiH/COQ6 family.</text>
</comment>
<evidence type="ECO:0000259" key="9">
    <source>
        <dbReference type="Pfam" id="PF01494"/>
    </source>
</evidence>
<evidence type="ECO:0000256" key="6">
    <source>
        <dbReference type="ARBA" id="ARBA00023002"/>
    </source>
</evidence>
<accession>A0A4Z0WBU8</accession>
<dbReference type="OrthoDB" id="9796623at2"/>
<keyword evidence="11" id="KW-1185">Reference proteome</keyword>
<proteinExistence type="inferred from homology"/>
<dbReference type="InterPro" id="IPR051205">
    <property type="entry name" value="UbiH/COQ6_monooxygenase"/>
</dbReference>